<dbReference type="EMBL" id="JBGBPQ010000010">
    <property type="protein sequence ID" value="KAL1518431.1"/>
    <property type="molecule type" value="Genomic_DNA"/>
</dbReference>
<feature type="transmembrane region" description="Helical" evidence="5">
    <location>
        <begin position="193"/>
        <end position="215"/>
    </location>
</feature>
<feature type="transmembrane region" description="Helical" evidence="5">
    <location>
        <begin position="221"/>
        <end position="241"/>
    </location>
</feature>
<evidence type="ECO:0008006" key="10">
    <source>
        <dbReference type="Google" id="ProtNLM"/>
    </source>
</evidence>
<dbReference type="AlphaFoldDB" id="A0AB34J9D6"/>
<organism evidence="7 9">
    <name type="scientific">Prymnesium parvum</name>
    <name type="common">Toxic golden alga</name>
    <dbReference type="NCBI Taxonomy" id="97485"/>
    <lineage>
        <taxon>Eukaryota</taxon>
        <taxon>Haptista</taxon>
        <taxon>Haptophyta</taxon>
        <taxon>Prymnesiophyceae</taxon>
        <taxon>Prymnesiales</taxon>
        <taxon>Prymnesiaceae</taxon>
        <taxon>Prymnesium</taxon>
    </lineage>
</organism>
<evidence type="ECO:0000256" key="6">
    <source>
        <dbReference type="SAM" id="SignalP"/>
    </source>
</evidence>
<evidence type="ECO:0000256" key="4">
    <source>
        <dbReference type="ARBA" id="ARBA00023136"/>
    </source>
</evidence>
<protein>
    <recommendedName>
        <fullName evidence="10">Solute carrier family 40 protein</fullName>
    </recommendedName>
</protein>
<dbReference type="Proteomes" id="UP001515480">
    <property type="component" value="Unassembled WGS sequence"/>
</dbReference>
<evidence type="ECO:0000256" key="5">
    <source>
        <dbReference type="SAM" id="Phobius"/>
    </source>
</evidence>
<evidence type="ECO:0000313" key="7">
    <source>
        <dbReference type="EMBL" id="KAL1518429.1"/>
    </source>
</evidence>
<dbReference type="GO" id="GO:0022857">
    <property type="term" value="F:transmembrane transporter activity"/>
    <property type="evidence" value="ECO:0007669"/>
    <property type="project" value="InterPro"/>
</dbReference>
<evidence type="ECO:0000256" key="1">
    <source>
        <dbReference type="ARBA" id="ARBA00004141"/>
    </source>
</evidence>
<dbReference type="PANTHER" id="PTHR23507">
    <property type="entry name" value="ZGC:174356"/>
    <property type="match status" value="1"/>
</dbReference>
<gene>
    <name evidence="7" type="ORF">AB1Y20_002721</name>
    <name evidence="8" type="ORF">AB1Y20_002723</name>
</gene>
<comment type="subcellular location">
    <subcellularLocation>
        <location evidence="1">Membrane</location>
        <topology evidence="1">Multi-pass membrane protein</topology>
    </subcellularLocation>
</comment>
<keyword evidence="6" id="KW-0732">Signal</keyword>
<keyword evidence="3 5" id="KW-1133">Transmembrane helix</keyword>
<proteinExistence type="predicted"/>
<keyword evidence="2 5" id="KW-0812">Transmembrane</keyword>
<accession>A0AB34J9D6</accession>
<keyword evidence="4 5" id="KW-0472">Membrane</keyword>
<evidence type="ECO:0000256" key="3">
    <source>
        <dbReference type="ARBA" id="ARBA00022989"/>
    </source>
</evidence>
<dbReference type="Pfam" id="PF07690">
    <property type="entry name" value="MFS_1"/>
    <property type="match status" value="1"/>
</dbReference>
<evidence type="ECO:0000256" key="2">
    <source>
        <dbReference type="ARBA" id="ARBA00022692"/>
    </source>
</evidence>
<dbReference type="SUPFAM" id="SSF103473">
    <property type="entry name" value="MFS general substrate transporter"/>
    <property type="match status" value="1"/>
</dbReference>
<keyword evidence="9" id="KW-1185">Reference proteome</keyword>
<feature type="chain" id="PRO_5044172787" description="Solute carrier family 40 protein" evidence="6">
    <location>
        <begin position="21"/>
        <end position="461"/>
    </location>
</feature>
<reference evidence="7 9" key="1">
    <citation type="journal article" date="2024" name="Science">
        <title>Giant polyketide synthase enzymes in the biosynthesis of giant marine polyether toxins.</title>
        <authorList>
            <person name="Fallon T.R."/>
            <person name="Shende V.V."/>
            <person name="Wierzbicki I.H."/>
            <person name="Pendleton A.L."/>
            <person name="Watervoot N.F."/>
            <person name="Auber R.P."/>
            <person name="Gonzalez D.J."/>
            <person name="Wisecaver J.H."/>
            <person name="Moore B.S."/>
        </authorList>
    </citation>
    <scope>NUCLEOTIDE SEQUENCE [LARGE SCALE GENOMIC DNA]</scope>
    <source>
        <strain evidence="7 9">12B1</strain>
    </source>
</reference>
<dbReference type="Gene3D" id="1.20.1250.20">
    <property type="entry name" value="MFS general substrate transporter like domains"/>
    <property type="match status" value="1"/>
</dbReference>
<evidence type="ECO:0000313" key="8">
    <source>
        <dbReference type="EMBL" id="KAL1518431.1"/>
    </source>
</evidence>
<name>A0AB34J9D6_PRYPA</name>
<feature type="signal peptide" evidence="6">
    <location>
        <begin position="1"/>
        <end position="20"/>
    </location>
</feature>
<feature type="transmembrane region" description="Helical" evidence="5">
    <location>
        <begin position="430"/>
        <end position="448"/>
    </location>
</feature>
<comment type="caution">
    <text evidence="7">The sequence shown here is derived from an EMBL/GenBank/DDBJ whole genome shotgun (WGS) entry which is preliminary data.</text>
</comment>
<sequence length="461" mass="48784">MALLALPLLLGLLTTPPTAALTRPMGDMAHRRIACARRPAFPLARASLCAAAGGAERPVIPPWLLLAMVFTHVLSNALLSQAVPTAMLGAMKNDRVATAHALGRLSACGAMIDILVAPQLGRLSDAIGRKPLLIALPCIALLLRSVAASFPSIAVIAPIKAMSATLSSGFLLSLRASLADQYRKDTETLTGRLGLISAANGAAHAGGLFLGGQLVARSLRLPYAASSALLGILVSLLLLRLRESLPRAQRIAFRWRTPAFSFVRLFRSGPSLRRLASISTLQTISISMGDTWQVFARELRGWGAVECGQYGSLTGLGSMLSALLVKRSVQRVGARRHTLLATGCVGVTEMGLGCIPSQRGVFLTLLPNWIGRTQTVALSARITTVGAAVGYTQGCLAGDRQNLQALLKALCPILYSYLFALGCRIGRPELPFVTAASFSAMAVLLVFLSSRTVWSDAVEEE</sequence>
<evidence type="ECO:0000313" key="9">
    <source>
        <dbReference type="Proteomes" id="UP001515480"/>
    </source>
</evidence>
<dbReference type="EMBL" id="JBGBPQ010000010">
    <property type="protein sequence ID" value="KAL1518429.1"/>
    <property type="molecule type" value="Genomic_DNA"/>
</dbReference>
<dbReference type="InterPro" id="IPR036259">
    <property type="entry name" value="MFS_trans_sf"/>
</dbReference>
<dbReference type="GO" id="GO:0016020">
    <property type="term" value="C:membrane"/>
    <property type="evidence" value="ECO:0007669"/>
    <property type="project" value="UniProtKB-SubCell"/>
</dbReference>
<feature type="transmembrane region" description="Helical" evidence="5">
    <location>
        <begin position="153"/>
        <end position="172"/>
    </location>
</feature>
<dbReference type="PANTHER" id="PTHR23507:SF1">
    <property type="entry name" value="FI18259P1-RELATED"/>
    <property type="match status" value="1"/>
</dbReference>
<dbReference type="InterPro" id="IPR011701">
    <property type="entry name" value="MFS"/>
</dbReference>